<dbReference type="SUPFAM" id="SSF81383">
    <property type="entry name" value="F-box domain"/>
    <property type="match status" value="1"/>
</dbReference>
<accession>A0A8T0H558</accession>
<dbReference type="EMBL" id="CM026429">
    <property type="protein sequence ID" value="KAG0565278.1"/>
    <property type="molecule type" value="Genomic_DNA"/>
</dbReference>
<evidence type="ECO:0000256" key="2">
    <source>
        <dbReference type="SAM" id="Phobius"/>
    </source>
</evidence>
<evidence type="ECO:0000259" key="3">
    <source>
        <dbReference type="PROSITE" id="PS50181"/>
    </source>
</evidence>
<feature type="region of interest" description="Disordered" evidence="1">
    <location>
        <begin position="55"/>
        <end position="74"/>
    </location>
</feature>
<keyword evidence="5" id="KW-1185">Reference proteome</keyword>
<proteinExistence type="predicted"/>
<dbReference type="Proteomes" id="UP000822688">
    <property type="component" value="Chromosome 8"/>
</dbReference>
<sequence length="156" mass="17322">MSCHTGRERRGCGVVVGDCGSVCLWIWVLAFGFCAGAALDLSMSSSSENMRVYNRRSKTGSSSGSNKQQADTRDWANLPPKLLEKVFKSLSVADLQSAKETCRKWRAHLMGGEDHDATSLNDALDVILQQLNRMNHVKVEDIEVMLEFLIQEGLMK</sequence>
<evidence type="ECO:0000313" key="4">
    <source>
        <dbReference type="EMBL" id="KAG0565278.1"/>
    </source>
</evidence>
<organism evidence="4 5">
    <name type="scientific">Ceratodon purpureus</name>
    <name type="common">Fire moss</name>
    <name type="synonym">Dicranum purpureum</name>
    <dbReference type="NCBI Taxonomy" id="3225"/>
    <lineage>
        <taxon>Eukaryota</taxon>
        <taxon>Viridiplantae</taxon>
        <taxon>Streptophyta</taxon>
        <taxon>Embryophyta</taxon>
        <taxon>Bryophyta</taxon>
        <taxon>Bryophytina</taxon>
        <taxon>Bryopsida</taxon>
        <taxon>Dicranidae</taxon>
        <taxon>Pseudoditrichales</taxon>
        <taxon>Ditrichaceae</taxon>
        <taxon>Ceratodon</taxon>
    </lineage>
</organism>
<feature type="compositionally biased region" description="Polar residues" evidence="1">
    <location>
        <begin position="59"/>
        <end position="69"/>
    </location>
</feature>
<feature type="domain" description="F-box" evidence="3">
    <location>
        <begin position="72"/>
        <end position="120"/>
    </location>
</feature>
<dbReference type="EMBL" id="CM026429">
    <property type="protein sequence ID" value="KAG0565277.1"/>
    <property type="molecule type" value="Genomic_DNA"/>
</dbReference>
<evidence type="ECO:0000313" key="5">
    <source>
        <dbReference type="Proteomes" id="UP000822688"/>
    </source>
</evidence>
<dbReference type="InterPro" id="IPR036047">
    <property type="entry name" value="F-box-like_dom_sf"/>
</dbReference>
<name>A0A8T0H558_CERPU</name>
<protein>
    <recommendedName>
        <fullName evidence="3">F-box domain-containing protein</fullName>
    </recommendedName>
</protein>
<dbReference type="PROSITE" id="PS50181">
    <property type="entry name" value="FBOX"/>
    <property type="match status" value="1"/>
</dbReference>
<comment type="caution">
    <text evidence="4">The sequence shown here is derived from an EMBL/GenBank/DDBJ whole genome shotgun (WGS) entry which is preliminary data.</text>
</comment>
<keyword evidence="2" id="KW-0812">Transmembrane</keyword>
<dbReference type="InterPro" id="IPR001810">
    <property type="entry name" value="F-box_dom"/>
</dbReference>
<dbReference type="Pfam" id="PF00646">
    <property type="entry name" value="F-box"/>
    <property type="match status" value="1"/>
</dbReference>
<gene>
    <name evidence="4" type="ORF">KC19_8G178300</name>
</gene>
<keyword evidence="2" id="KW-1133">Transmembrane helix</keyword>
<feature type="transmembrane region" description="Helical" evidence="2">
    <location>
        <begin position="24"/>
        <end position="41"/>
    </location>
</feature>
<keyword evidence="2" id="KW-0472">Membrane</keyword>
<evidence type="ECO:0000256" key="1">
    <source>
        <dbReference type="SAM" id="MobiDB-lite"/>
    </source>
</evidence>
<reference evidence="4" key="1">
    <citation type="submission" date="2020-06" db="EMBL/GenBank/DDBJ databases">
        <title>WGS assembly of Ceratodon purpureus strain R40.</title>
        <authorList>
            <person name="Carey S.B."/>
            <person name="Jenkins J."/>
            <person name="Shu S."/>
            <person name="Lovell J.T."/>
            <person name="Sreedasyam A."/>
            <person name="Maumus F."/>
            <person name="Tiley G.P."/>
            <person name="Fernandez-Pozo N."/>
            <person name="Barry K."/>
            <person name="Chen C."/>
            <person name="Wang M."/>
            <person name="Lipzen A."/>
            <person name="Daum C."/>
            <person name="Saski C.A."/>
            <person name="Payton A.C."/>
            <person name="Mcbreen J.C."/>
            <person name="Conrad R.E."/>
            <person name="Kollar L.M."/>
            <person name="Olsson S."/>
            <person name="Huttunen S."/>
            <person name="Landis J.B."/>
            <person name="Wickett N.J."/>
            <person name="Johnson M.G."/>
            <person name="Rensing S.A."/>
            <person name="Grimwood J."/>
            <person name="Schmutz J."/>
            <person name="Mcdaniel S.F."/>
        </authorList>
    </citation>
    <scope>NUCLEOTIDE SEQUENCE</scope>
    <source>
        <strain evidence="4">R40</strain>
    </source>
</reference>
<dbReference type="AlphaFoldDB" id="A0A8T0H558"/>
<dbReference type="Gene3D" id="1.20.1280.50">
    <property type="match status" value="1"/>
</dbReference>